<evidence type="ECO:0000256" key="1">
    <source>
        <dbReference type="ARBA" id="ARBA00004141"/>
    </source>
</evidence>
<dbReference type="PANTHER" id="PTHR24064">
    <property type="entry name" value="SOLUTE CARRIER FAMILY 22 MEMBER"/>
    <property type="match status" value="1"/>
</dbReference>
<organism evidence="6 7">
    <name type="scientific">Petrolisthes cinctipes</name>
    <name type="common">Flat porcelain crab</name>
    <dbReference type="NCBI Taxonomy" id="88211"/>
    <lineage>
        <taxon>Eukaryota</taxon>
        <taxon>Metazoa</taxon>
        <taxon>Ecdysozoa</taxon>
        <taxon>Arthropoda</taxon>
        <taxon>Crustacea</taxon>
        <taxon>Multicrustacea</taxon>
        <taxon>Malacostraca</taxon>
        <taxon>Eumalacostraca</taxon>
        <taxon>Eucarida</taxon>
        <taxon>Decapoda</taxon>
        <taxon>Pleocyemata</taxon>
        <taxon>Anomura</taxon>
        <taxon>Galatheoidea</taxon>
        <taxon>Porcellanidae</taxon>
        <taxon>Petrolisthes</taxon>
    </lineage>
</organism>
<dbReference type="InterPro" id="IPR005828">
    <property type="entry name" value="MFS_sugar_transport-like"/>
</dbReference>
<evidence type="ECO:0000256" key="3">
    <source>
        <dbReference type="ARBA" id="ARBA00022989"/>
    </source>
</evidence>
<evidence type="ECO:0000256" key="2">
    <source>
        <dbReference type="ARBA" id="ARBA00022692"/>
    </source>
</evidence>
<sequence length="152" mass="17266">MEFELVCGRASLRATFQSLVFFSNIVGAPVMDMWLTGDQLNPFHINNSLGRKVELTVVIVFSSFSIIIISFLESFEAILFFRFVSGFFFSATTFLIALEVSEVKYRTRVGILVGLPRALGVMGWGGIAYFIKDWRYLQMAVSFPFLLMLVYI</sequence>
<accession>A0AAE1F6H2</accession>
<dbReference type="GO" id="GO:0022857">
    <property type="term" value="F:transmembrane transporter activity"/>
    <property type="evidence" value="ECO:0007669"/>
    <property type="project" value="InterPro"/>
</dbReference>
<feature type="transmembrane region" description="Helical" evidence="5">
    <location>
        <begin position="53"/>
        <end position="72"/>
    </location>
</feature>
<name>A0AAE1F6H2_PETCI</name>
<comment type="subcellular location">
    <subcellularLocation>
        <location evidence="1">Membrane</location>
        <topology evidence="1">Multi-pass membrane protein</topology>
    </subcellularLocation>
</comment>
<reference evidence="6" key="1">
    <citation type="submission" date="2023-10" db="EMBL/GenBank/DDBJ databases">
        <title>Genome assemblies of two species of porcelain crab, Petrolisthes cinctipes and Petrolisthes manimaculis (Anomura: Porcellanidae).</title>
        <authorList>
            <person name="Angst P."/>
        </authorList>
    </citation>
    <scope>NUCLEOTIDE SEQUENCE</scope>
    <source>
        <strain evidence="6">PB745_01</strain>
        <tissue evidence="6">Gill</tissue>
    </source>
</reference>
<gene>
    <name evidence="6" type="ORF">Pcinc_026250</name>
</gene>
<protein>
    <recommendedName>
        <fullName evidence="8">Major facilitator superfamily (MFS) profile domain-containing protein</fullName>
    </recommendedName>
</protein>
<comment type="caution">
    <text evidence="6">The sequence shown here is derived from an EMBL/GenBank/DDBJ whole genome shotgun (WGS) entry which is preliminary data.</text>
</comment>
<keyword evidence="7" id="KW-1185">Reference proteome</keyword>
<dbReference type="Pfam" id="PF00083">
    <property type="entry name" value="Sugar_tr"/>
    <property type="match status" value="1"/>
</dbReference>
<evidence type="ECO:0000313" key="7">
    <source>
        <dbReference type="Proteomes" id="UP001286313"/>
    </source>
</evidence>
<evidence type="ECO:0000256" key="4">
    <source>
        <dbReference type="ARBA" id="ARBA00023136"/>
    </source>
</evidence>
<evidence type="ECO:0000256" key="5">
    <source>
        <dbReference type="SAM" id="Phobius"/>
    </source>
</evidence>
<keyword evidence="4 5" id="KW-0472">Membrane</keyword>
<evidence type="ECO:0008006" key="8">
    <source>
        <dbReference type="Google" id="ProtNLM"/>
    </source>
</evidence>
<feature type="transmembrane region" description="Helical" evidence="5">
    <location>
        <begin position="78"/>
        <end position="97"/>
    </location>
</feature>
<proteinExistence type="predicted"/>
<keyword evidence="2 5" id="KW-0812">Transmembrane</keyword>
<keyword evidence="3 5" id="KW-1133">Transmembrane helix</keyword>
<feature type="transmembrane region" description="Helical" evidence="5">
    <location>
        <begin position="109"/>
        <end position="130"/>
    </location>
</feature>
<dbReference type="SUPFAM" id="SSF103473">
    <property type="entry name" value="MFS general substrate transporter"/>
    <property type="match status" value="1"/>
</dbReference>
<evidence type="ECO:0000313" key="6">
    <source>
        <dbReference type="EMBL" id="KAK3868350.1"/>
    </source>
</evidence>
<dbReference type="AlphaFoldDB" id="A0AAE1F6H2"/>
<dbReference type="Proteomes" id="UP001286313">
    <property type="component" value="Unassembled WGS sequence"/>
</dbReference>
<dbReference type="InterPro" id="IPR036259">
    <property type="entry name" value="MFS_trans_sf"/>
</dbReference>
<dbReference type="Gene3D" id="1.20.1250.20">
    <property type="entry name" value="MFS general substrate transporter like domains"/>
    <property type="match status" value="1"/>
</dbReference>
<dbReference type="EMBL" id="JAWQEG010003033">
    <property type="protein sequence ID" value="KAK3868350.1"/>
    <property type="molecule type" value="Genomic_DNA"/>
</dbReference>
<dbReference type="GO" id="GO:0016020">
    <property type="term" value="C:membrane"/>
    <property type="evidence" value="ECO:0007669"/>
    <property type="project" value="UniProtKB-SubCell"/>
</dbReference>